<dbReference type="Gene3D" id="2.60.20.10">
    <property type="entry name" value="Crystallins"/>
    <property type="match status" value="2"/>
</dbReference>
<sequence length="224" mass="23712">MRILTASLALMGLVCAVQGVVQVADVYDGTNQGGSSTRVYDNCQDLSGSCISGNWNNRIRSACLYGTWIFFENTDFNPTGTGGAEWAWGSGYCFNLGSSMQARSKSMRYVGDVANNEAATMSMFINDYFQGPGITIQGNVPNLSGVTIGSIITTGNLAYTVWSETGYGGQSACLLPDGNKPVFYINLSAVGISKVSSVSLGCSSDVVARGFSPEKEGHGHFPRV</sequence>
<dbReference type="AlphaFoldDB" id="A0A7R8ZRP9"/>
<accession>A0A7R8ZRP9</accession>
<name>A0A7R8ZRP9_9CRUS</name>
<protein>
    <submittedName>
        <fullName evidence="1">Uncharacterized protein</fullName>
    </submittedName>
</protein>
<evidence type="ECO:0000313" key="1">
    <source>
        <dbReference type="EMBL" id="CAD7233982.1"/>
    </source>
</evidence>
<dbReference type="SUPFAM" id="SSF49695">
    <property type="entry name" value="gamma-Crystallin-like"/>
    <property type="match status" value="1"/>
</dbReference>
<reference evidence="1" key="1">
    <citation type="submission" date="2020-11" db="EMBL/GenBank/DDBJ databases">
        <authorList>
            <person name="Tran Van P."/>
        </authorList>
    </citation>
    <scope>NUCLEOTIDE SEQUENCE</scope>
</reference>
<dbReference type="InterPro" id="IPR011024">
    <property type="entry name" value="G_crystallin-like"/>
</dbReference>
<proteinExistence type="predicted"/>
<gene>
    <name evidence="1" type="ORF">CTOB1V02_LOCUS11800</name>
</gene>
<dbReference type="EMBL" id="OB667432">
    <property type="protein sequence ID" value="CAD7233982.1"/>
    <property type="molecule type" value="Genomic_DNA"/>
</dbReference>
<dbReference type="OrthoDB" id="10649573at2759"/>
<organism evidence="1">
    <name type="scientific">Cyprideis torosa</name>
    <dbReference type="NCBI Taxonomy" id="163714"/>
    <lineage>
        <taxon>Eukaryota</taxon>
        <taxon>Metazoa</taxon>
        <taxon>Ecdysozoa</taxon>
        <taxon>Arthropoda</taxon>
        <taxon>Crustacea</taxon>
        <taxon>Oligostraca</taxon>
        <taxon>Ostracoda</taxon>
        <taxon>Podocopa</taxon>
        <taxon>Podocopida</taxon>
        <taxon>Cytherocopina</taxon>
        <taxon>Cytheroidea</taxon>
        <taxon>Cytherideidae</taxon>
        <taxon>Cyprideis</taxon>
    </lineage>
</organism>